<proteinExistence type="predicted"/>
<sequence length="157" mass="18580">MGRVEELYQKAKVFHEIFGTVYVVVETDNCFNYEDQRYDKFLLAVKNRVDLLEGEILSEITSVEGAIHAEIIRFFKPSIPEQVVSYTSQTPLFSVDVEELLFTDDWLTEFYDMLLDSIEEDFSTIQVRDSNGDKDKYSFRVRDVYFYEFNHYSNDPE</sequence>
<reference evidence="1 2" key="1">
    <citation type="submission" date="2021-06" db="EMBL/GenBank/DDBJ databases">
        <title>Bacillus sp. RD4P76, an endophyte from a halophyte.</title>
        <authorList>
            <person name="Sun J.-Q."/>
        </authorList>
    </citation>
    <scope>NUCLEOTIDE SEQUENCE [LARGE SCALE GENOMIC DNA]</scope>
    <source>
        <strain evidence="1 2">JCM 17098</strain>
    </source>
</reference>
<comment type="caution">
    <text evidence="1">The sequence shown here is derived from an EMBL/GenBank/DDBJ whole genome shotgun (WGS) entry which is preliminary data.</text>
</comment>
<dbReference type="RefSeq" id="WP_088076624.1">
    <property type="nucleotide sequence ID" value="NZ_JAHQCR010000036.1"/>
</dbReference>
<accession>A0ABS6JTI2</accession>
<protein>
    <submittedName>
        <fullName evidence="1">Uncharacterized protein</fullName>
    </submittedName>
</protein>
<dbReference type="Proteomes" id="UP000790580">
    <property type="component" value="Unassembled WGS sequence"/>
</dbReference>
<keyword evidence="2" id="KW-1185">Reference proteome</keyword>
<name>A0ABS6JTI2_9BACI</name>
<evidence type="ECO:0000313" key="2">
    <source>
        <dbReference type="Proteomes" id="UP000790580"/>
    </source>
</evidence>
<gene>
    <name evidence="1" type="ORF">KS407_08855</name>
</gene>
<dbReference type="EMBL" id="JAHQCR010000036">
    <property type="protein sequence ID" value="MBU9721552.1"/>
    <property type="molecule type" value="Genomic_DNA"/>
</dbReference>
<organism evidence="1 2">
    <name type="scientific">Evansella alkalicola</name>
    <dbReference type="NCBI Taxonomy" id="745819"/>
    <lineage>
        <taxon>Bacteria</taxon>
        <taxon>Bacillati</taxon>
        <taxon>Bacillota</taxon>
        <taxon>Bacilli</taxon>
        <taxon>Bacillales</taxon>
        <taxon>Bacillaceae</taxon>
        <taxon>Evansella</taxon>
    </lineage>
</organism>
<evidence type="ECO:0000313" key="1">
    <source>
        <dbReference type="EMBL" id="MBU9721552.1"/>
    </source>
</evidence>